<dbReference type="GO" id="GO:0005509">
    <property type="term" value="F:calcium ion binding"/>
    <property type="evidence" value="ECO:0007669"/>
    <property type="project" value="InterPro"/>
</dbReference>
<evidence type="ECO:0000313" key="8">
    <source>
        <dbReference type="Proteomes" id="UP000887563"/>
    </source>
</evidence>
<dbReference type="GO" id="GO:0005886">
    <property type="term" value="C:plasma membrane"/>
    <property type="evidence" value="ECO:0007669"/>
    <property type="project" value="InterPro"/>
</dbReference>
<protein>
    <submittedName>
        <fullName evidence="9">Cadherin domain-containing protein</fullName>
    </submittedName>
</protein>
<keyword evidence="6" id="KW-1133">Transmembrane helix</keyword>
<proteinExistence type="predicted"/>
<dbReference type="WBParaSite" id="Minc3s01265g22267">
    <property type="protein sequence ID" value="Minc3s01265g22267"/>
    <property type="gene ID" value="Minc3s01265g22267"/>
</dbReference>
<dbReference type="Proteomes" id="UP000887563">
    <property type="component" value="Unplaced"/>
</dbReference>
<evidence type="ECO:0000256" key="6">
    <source>
        <dbReference type="ARBA" id="ARBA00022989"/>
    </source>
</evidence>
<evidence type="ECO:0000313" key="9">
    <source>
        <dbReference type="WBParaSite" id="Minc3s01265g22267"/>
    </source>
</evidence>
<dbReference type="SUPFAM" id="SSF49313">
    <property type="entry name" value="Cadherin-like"/>
    <property type="match status" value="1"/>
</dbReference>
<dbReference type="GO" id="GO:0098609">
    <property type="term" value="P:cell-cell adhesion"/>
    <property type="evidence" value="ECO:0007669"/>
    <property type="project" value="TreeGrafter"/>
</dbReference>
<dbReference type="AlphaFoldDB" id="A0A914M6N7"/>
<dbReference type="InterPro" id="IPR020894">
    <property type="entry name" value="Cadherin_CS"/>
</dbReference>
<evidence type="ECO:0000256" key="4">
    <source>
        <dbReference type="ARBA" id="ARBA00022837"/>
    </source>
</evidence>
<dbReference type="PANTHER" id="PTHR24025:SF23">
    <property type="entry name" value="NEURAL-CADHERIN"/>
    <property type="match status" value="1"/>
</dbReference>
<accession>A0A914M6N7</accession>
<dbReference type="PROSITE" id="PS00232">
    <property type="entry name" value="CADHERIN_1"/>
    <property type="match status" value="1"/>
</dbReference>
<evidence type="ECO:0000256" key="1">
    <source>
        <dbReference type="ARBA" id="ARBA00004370"/>
    </source>
</evidence>
<dbReference type="Gene3D" id="2.60.40.60">
    <property type="entry name" value="Cadherins"/>
    <property type="match status" value="1"/>
</dbReference>
<dbReference type="InterPro" id="IPR050971">
    <property type="entry name" value="Cadherin-domain_protein"/>
</dbReference>
<dbReference type="PANTHER" id="PTHR24025">
    <property type="entry name" value="DESMOGLEIN FAMILY MEMBER"/>
    <property type="match status" value="1"/>
</dbReference>
<keyword evidence="8" id="KW-1185">Reference proteome</keyword>
<evidence type="ECO:0000256" key="3">
    <source>
        <dbReference type="ARBA" id="ARBA00022737"/>
    </source>
</evidence>
<organism evidence="8 9">
    <name type="scientific">Meloidogyne incognita</name>
    <name type="common">Southern root-knot nematode worm</name>
    <name type="synonym">Oxyuris incognita</name>
    <dbReference type="NCBI Taxonomy" id="6306"/>
    <lineage>
        <taxon>Eukaryota</taxon>
        <taxon>Metazoa</taxon>
        <taxon>Ecdysozoa</taxon>
        <taxon>Nematoda</taxon>
        <taxon>Chromadorea</taxon>
        <taxon>Rhabditida</taxon>
        <taxon>Tylenchina</taxon>
        <taxon>Tylenchomorpha</taxon>
        <taxon>Tylenchoidea</taxon>
        <taxon>Meloidogynidae</taxon>
        <taxon>Meloidogyninae</taxon>
        <taxon>Meloidogyne</taxon>
        <taxon>Meloidogyne incognita group</taxon>
    </lineage>
</organism>
<reference evidence="9" key="1">
    <citation type="submission" date="2022-11" db="UniProtKB">
        <authorList>
            <consortium name="WormBaseParasite"/>
        </authorList>
    </citation>
    <scope>IDENTIFICATION</scope>
</reference>
<keyword evidence="3" id="KW-0677">Repeat</keyword>
<keyword evidence="7" id="KW-0472">Membrane</keyword>
<dbReference type="InterPro" id="IPR015919">
    <property type="entry name" value="Cadherin-like_sf"/>
</dbReference>
<sequence length="56" mass="6425">MKLKICQLYVWLKINLEDINDNPPIFSEQNYIVNVFEDAQVGDQILQLNAKDADSG</sequence>
<keyword evidence="5" id="KW-0130">Cell adhesion</keyword>
<dbReference type="GO" id="GO:0005911">
    <property type="term" value="C:cell-cell junction"/>
    <property type="evidence" value="ECO:0007669"/>
    <property type="project" value="TreeGrafter"/>
</dbReference>
<name>A0A914M6N7_MELIC</name>
<evidence type="ECO:0000256" key="2">
    <source>
        <dbReference type="ARBA" id="ARBA00022692"/>
    </source>
</evidence>
<comment type="subcellular location">
    <subcellularLocation>
        <location evidence="1">Membrane</location>
    </subcellularLocation>
</comment>
<dbReference type="CDD" id="cd11304">
    <property type="entry name" value="Cadherin_repeat"/>
    <property type="match status" value="1"/>
</dbReference>
<evidence type="ECO:0000256" key="7">
    <source>
        <dbReference type="ARBA" id="ARBA00023136"/>
    </source>
</evidence>
<evidence type="ECO:0000256" key="5">
    <source>
        <dbReference type="ARBA" id="ARBA00022889"/>
    </source>
</evidence>
<keyword evidence="4" id="KW-0106">Calcium</keyword>
<keyword evidence="2" id="KW-0812">Transmembrane</keyword>